<accession>A0ACB7FH45</accession>
<gene>
    <name evidence="1" type="primary">TTPA</name>
    <name evidence="1" type="ORF">GBF38_016042</name>
</gene>
<dbReference type="EMBL" id="CM024798">
    <property type="protein sequence ID" value="KAG8013844.1"/>
    <property type="molecule type" value="Genomic_DNA"/>
</dbReference>
<reference evidence="1" key="1">
    <citation type="submission" date="2020-04" db="EMBL/GenBank/DDBJ databases">
        <title>A chromosome-scale assembly and high-density genetic map of the yellow drum (Nibea albiflora) genome.</title>
        <authorList>
            <person name="Xu D."/>
            <person name="Zhang W."/>
            <person name="Chen R."/>
            <person name="Tan P."/>
            <person name="Wang L."/>
            <person name="Song H."/>
            <person name="Tian L."/>
            <person name="Zhu Q."/>
            <person name="Wang B."/>
        </authorList>
    </citation>
    <scope>NUCLEOTIDE SEQUENCE</scope>
    <source>
        <strain evidence="1">ZJHYS-2018</strain>
    </source>
</reference>
<evidence type="ECO:0000313" key="2">
    <source>
        <dbReference type="Proteomes" id="UP000805704"/>
    </source>
</evidence>
<keyword evidence="2" id="KW-1185">Reference proteome</keyword>
<comment type="caution">
    <text evidence="1">The sequence shown here is derived from an EMBL/GenBank/DDBJ whole genome shotgun (WGS) entry which is preliminary data.</text>
</comment>
<sequence length="396" mass="44290">MNGPQLSELPDESELLGPYVSSLRRGALQAGELSAVRTFSDGFLMKFLRARDFDVELSLKLLLNYQRWRRESPEISTCLLPSSVLGLLNTSYHATLPQRDHTGSRVLIYRIAQWNPKDWSAFQVFRVSLMTSEIISMETETQRRGLKAIFDLQGWTLGHALQITPSLARKISSVLSDSFPLKVRGIHLVNEPMFFRPVFSMIRPFLPDKIKQRIHMHGADFQETLSDFFSPHVLPPEYGGEGPEIEQVCQDWTKQLLQSENLLQQIADHPTARSSSRGRSSPSSLFSQRSTEPGAAKRLTMASKKSAKVHVKKDGAKTQSANKNGKKADSGSSSGSFFTWFIVLALLGVWTSVAVVYFDLVDYQGVLGKLVAYDTDGDGDFDVEDAKVLLGKLIYL</sequence>
<dbReference type="Proteomes" id="UP000805704">
    <property type="component" value="Chromosome 10"/>
</dbReference>
<evidence type="ECO:0000313" key="1">
    <source>
        <dbReference type="EMBL" id="KAG8013844.1"/>
    </source>
</evidence>
<name>A0ACB7FH45_NIBAL</name>
<protein>
    <submittedName>
        <fullName evidence="1">Alpha-tocopherol transfer protein</fullName>
    </submittedName>
</protein>
<proteinExistence type="predicted"/>
<organism evidence="1 2">
    <name type="scientific">Nibea albiflora</name>
    <name type="common">Yellow drum</name>
    <name type="synonym">Corvina albiflora</name>
    <dbReference type="NCBI Taxonomy" id="240163"/>
    <lineage>
        <taxon>Eukaryota</taxon>
        <taxon>Metazoa</taxon>
        <taxon>Chordata</taxon>
        <taxon>Craniata</taxon>
        <taxon>Vertebrata</taxon>
        <taxon>Euteleostomi</taxon>
        <taxon>Actinopterygii</taxon>
        <taxon>Neopterygii</taxon>
        <taxon>Teleostei</taxon>
        <taxon>Neoteleostei</taxon>
        <taxon>Acanthomorphata</taxon>
        <taxon>Eupercaria</taxon>
        <taxon>Sciaenidae</taxon>
        <taxon>Nibea</taxon>
    </lineage>
</organism>